<keyword evidence="2" id="KW-0805">Transcription regulation</keyword>
<comment type="caution">
    <text evidence="7">The sequence shown here is derived from an EMBL/GenBank/DDBJ whole genome shotgun (WGS) entry which is preliminary data.</text>
</comment>
<feature type="domain" description="HTH lacI-type" evidence="6">
    <location>
        <begin position="1"/>
        <end position="51"/>
    </location>
</feature>
<dbReference type="GO" id="GO:0003700">
    <property type="term" value="F:DNA-binding transcription factor activity"/>
    <property type="evidence" value="ECO:0007669"/>
    <property type="project" value="TreeGrafter"/>
</dbReference>
<dbReference type="AlphaFoldDB" id="A0A175RDX9"/>
<dbReference type="InterPro" id="IPR046335">
    <property type="entry name" value="LacI/GalR-like_sensor"/>
</dbReference>
<proteinExistence type="predicted"/>
<evidence type="ECO:0000256" key="3">
    <source>
        <dbReference type="ARBA" id="ARBA00023125"/>
    </source>
</evidence>
<dbReference type="GO" id="GO:0000976">
    <property type="term" value="F:transcription cis-regulatory region binding"/>
    <property type="evidence" value="ECO:0007669"/>
    <property type="project" value="TreeGrafter"/>
</dbReference>
<dbReference type="SMART" id="SM00354">
    <property type="entry name" value="HTH_LACI"/>
    <property type="match status" value="1"/>
</dbReference>
<gene>
    <name evidence="7" type="ORF">NS365_22790</name>
</gene>
<evidence type="ECO:0000256" key="5">
    <source>
        <dbReference type="SAM" id="MobiDB-lite"/>
    </source>
</evidence>
<dbReference type="PATRIC" id="fig|401562.4.peg.376"/>
<dbReference type="Pfam" id="PF00356">
    <property type="entry name" value="LacI"/>
    <property type="match status" value="1"/>
</dbReference>
<feature type="region of interest" description="Disordered" evidence="5">
    <location>
        <begin position="305"/>
        <end position="326"/>
    </location>
</feature>
<dbReference type="EMBL" id="LDQA01000102">
    <property type="protein sequence ID" value="KTR01416.1"/>
    <property type="molecule type" value="Genomic_DNA"/>
</dbReference>
<keyword evidence="8" id="KW-1185">Reference proteome</keyword>
<feature type="region of interest" description="Disordered" evidence="5">
    <location>
        <begin position="1"/>
        <end position="21"/>
    </location>
</feature>
<dbReference type="Gene3D" id="1.10.260.40">
    <property type="entry name" value="lambda repressor-like DNA-binding domains"/>
    <property type="match status" value="1"/>
</dbReference>
<reference evidence="7 8" key="1">
    <citation type="journal article" date="2016" name="Front. Microbiol.">
        <title>Genomic Resource of Rice Seed Associated Bacteria.</title>
        <authorList>
            <person name="Midha S."/>
            <person name="Bansal K."/>
            <person name="Sharma S."/>
            <person name="Kumar N."/>
            <person name="Patil P.P."/>
            <person name="Chaudhry V."/>
            <person name="Patil P.B."/>
        </authorList>
    </citation>
    <scope>NUCLEOTIDE SEQUENCE [LARGE SCALE GENOMIC DNA]</scope>
    <source>
        <strain evidence="7 8">NS365</strain>
    </source>
</reference>
<dbReference type="Proteomes" id="UP000078529">
    <property type="component" value="Unassembled WGS sequence"/>
</dbReference>
<dbReference type="InterPro" id="IPR010982">
    <property type="entry name" value="Lambda_DNA-bd_dom_sf"/>
</dbReference>
<keyword evidence="1" id="KW-0678">Repressor</keyword>
<dbReference type="InterPro" id="IPR028082">
    <property type="entry name" value="Peripla_BP_I"/>
</dbReference>
<evidence type="ECO:0000256" key="1">
    <source>
        <dbReference type="ARBA" id="ARBA00022491"/>
    </source>
</evidence>
<dbReference type="RefSeq" id="WP_058602572.1">
    <property type="nucleotide sequence ID" value="NZ_LDQA01000102.1"/>
</dbReference>
<dbReference type="Gene3D" id="3.40.50.2300">
    <property type="match status" value="2"/>
</dbReference>
<evidence type="ECO:0000313" key="7">
    <source>
        <dbReference type="EMBL" id="KTR01416.1"/>
    </source>
</evidence>
<dbReference type="Pfam" id="PF13377">
    <property type="entry name" value="Peripla_BP_3"/>
    <property type="match status" value="1"/>
</dbReference>
<evidence type="ECO:0000256" key="2">
    <source>
        <dbReference type="ARBA" id="ARBA00023015"/>
    </source>
</evidence>
<dbReference type="PANTHER" id="PTHR30146">
    <property type="entry name" value="LACI-RELATED TRANSCRIPTIONAL REPRESSOR"/>
    <property type="match status" value="1"/>
</dbReference>
<dbReference type="PROSITE" id="PS50932">
    <property type="entry name" value="HTH_LACI_2"/>
    <property type="match status" value="1"/>
</dbReference>
<dbReference type="SUPFAM" id="SSF47413">
    <property type="entry name" value="lambda repressor-like DNA-binding domains"/>
    <property type="match status" value="1"/>
</dbReference>
<name>A0A175RDX9_9HYPH</name>
<dbReference type="InterPro" id="IPR000843">
    <property type="entry name" value="HTH_LacI"/>
</dbReference>
<evidence type="ECO:0000259" key="6">
    <source>
        <dbReference type="PROSITE" id="PS50932"/>
    </source>
</evidence>
<dbReference type="CDD" id="cd01392">
    <property type="entry name" value="HTH_LacI"/>
    <property type="match status" value="1"/>
</dbReference>
<dbReference type="SUPFAM" id="SSF53822">
    <property type="entry name" value="Periplasmic binding protein-like I"/>
    <property type="match status" value="1"/>
</dbReference>
<accession>A0A175RDX9</accession>
<keyword evidence="3" id="KW-0238">DNA-binding</keyword>
<evidence type="ECO:0000256" key="4">
    <source>
        <dbReference type="ARBA" id="ARBA00023163"/>
    </source>
</evidence>
<protein>
    <recommendedName>
        <fullName evidence="6">HTH lacI-type domain-containing protein</fullName>
    </recommendedName>
</protein>
<evidence type="ECO:0000313" key="8">
    <source>
        <dbReference type="Proteomes" id="UP000078529"/>
    </source>
</evidence>
<sequence length="326" mass="34183">MVAEAAGVSPSTASNAITGRRPVEPETRIKVEKAALDLGYRPNLSARRLRTGGAANFALFSSMPFAVSAGPSRLGFMMEIAAAASLTAMEHGIALTLVPPIAGADLLRLDLDIDGALVIEPSRNDPYLAGLAARGVPTVAIGRVPGGMAGVEEVDLRPEITAELLIAHLAERSSRLALVIGDVDRASYEVTEQAYRAFAAHAGQEPIVLRLPEGEGEDGAARACTELLAAHPSIDGLLVLVDAFATGAVRAARSLGRAIPADLRIATRYNGLRAMQCDPPLTAVELRLDEVGSLAVRKLLSTLRKTRHGKKSTPPQSLVVRASTQA</sequence>
<organism evidence="7 8">
    <name type="scientific">Aureimonas ureilytica</name>
    <dbReference type="NCBI Taxonomy" id="401562"/>
    <lineage>
        <taxon>Bacteria</taxon>
        <taxon>Pseudomonadati</taxon>
        <taxon>Pseudomonadota</taxon>
        <taxon>Alphaproteobacteria</taxon>
        <taxon>Hyphomicrobiales</taxon>
        <taxon>Aurantimonadaceae</taxon>
        <taxon>Aureimonas</taxon>
    </lineage>
</organism>
<keyword evidence="4" id="KW-0804">Transcription</keyword>
<dbReference type="PANTHER" id="PTHR30146:SF151">
    <property type="entry name" value="HTH-TYPE TRANSCRIPTIONAL REPRESSOR CYTR"/>
    <property type="match status" value="1"/>
</dbReference>